<dbReference type="InterPro" id="IPR003018">
    <property type="entry name" value="GAF"/>
</dbReference>
<organism evidence="2 3">
    <name type="scientific">Paenochrobactrum gallinarii</name>
    <dbReference type="NCBI Taxonomy" id="643673"/>
    <lineage>
        <taxon>Bacteria</taxon>
        <taxon>Pseudomonadati</taxon>
        <taxon>Pseudomonadota</taxon>
        <taxon>Alphaproteobacteria</taxon>
        <taxon>Hyphomicrobiales</taxon>
        <taxon>Brucellaceae</taxon>
        <taxon>Paenochrobactrum</taxon>
    </lineage>
</organism>
<evidence type="ECO:0000313" key="3">
    <source>
        <dbReference type="Proteomes" id="UP000555393"/>
    </source>
</evidence>
<dbReference type="EMBL" id="JACIIU010000018">
    <property type="protein sequence ID" value="MBB6262170.1"/>
    <property type="molecule type" value="Genomic_DNA"/>
</dbReference>
<dbReference type="InterPro" id="IPR029016">
    <property type="entry name" value="GAF-like_dom_sf"/>
</dbReference>
<proteinExistence type="predicted"/>
<protein>
    <submittedName>
        <fullName evidence="2">GAF domain-containing protein</fullName>
    </submittedName>
</protein>
<dbReference type="Proteomes" id="UP000555393">
    <property type="component" value="Unassembled WGS sequence"/>
</dbReference>
<evidence type="ECO:0000313" key="2">
    <source>
        <dbReference type="EMBL" id="MBB6262170.1"/>
    </source>
</evidence>
<sequence>MSRFQAELIAFDKALAKATKPEEPFEALWRLTDAVIGAKLFTLMEANMKIERSGRIFTSHPEEYPVSGSKPITYNSWFDVVHKERRTFVANNLADIDKVFPDAELIGQLGCASVINLPIILNDTLVGTVNILNGENHHTEERVELANTVLSVPAKAAWLASRHIISQQA</sequence>
<dbReference type="Gene3D" id="3.30.450.40">
    <property type="match status" value="1"/>
</dbReference>
<comment type="caution">
    <text evidence="2">The sequence shown here is derived from an EMBL/GenBank/DDBJ whole genome shotgun (WGS) entry which is preliminary data.</text>
</comment>
<feature type="domain" description="GAF" evidence="1">
    <location>
        <begin position="75"/>
        <end position="149"/>
    </location>
</feature>
<dbReference type="SUPFAM" id="SSF55781">
    <property type="entry name" value="GAF domain-like"/>
    <property type="match status" value="1"/>
</dbReference>
<accession>A0A841LZB5</accession>
<evidence type="ECO:0000259" key="1">
    <source>
        <dbReference type="Pfam" id="PF01590"/>
    </source>
</evidence>
<gene>
    <name evidence="2" type="ORF">FHS77_002742</name>
</gene>
<dbReference type="RefSeq" id="WP_184224209.1">
    <property type="nucleotide sequence ID" value="NZ_JACIIU010000018.1"/>
</dbReference>
<reference evidence="2 3" key="1">
    <citation type="submission" date="2020-08" db="EMBL/GenBank/DDBJ databases">
        <title>Genomic Encyclopedia of Type Strains, Phase IV (KMG-IV): sequencing the most valuable type-strain genomes for metagenomic binning, comparative biology and taxonomic classification.</title>
        <authorList>
            <person name="Goeker M."/>
        </authorList>
    </citation>
    <scope>NUCLEOTIDE SEQUENCE [LARGE SCALE GENOMIC DNA]</scope>
    <source>
        <strain evidence="2 3">DSM 22336</strain>
    </source>
</reference>
<dbReference type="AlphaFoldDB" id="A0A841LZB5"/>
<keyword evidence="3" id="KW-1185">Reference proteome</keyword>
<name>A0A841LZB5_9HYPH</name>
<dbReference type="Pfam" id="PF01590">
    <property type="entry name" value="GAF"/>
    <property type="match status" value="1"/>
</dbReference>